<feature type="compositionally biased region" description="Polar residues" evidence="1">
    <location>
        <begin position="289"/>
        <end position="303"/>
    </location>
</feature>
<proteinExistence type="predicted"/>
<protein>
    <submittedName>
        <fullName evidence="2">Uncharacterized protein</fullName>
    </submittedName>
</protein>
<evidence type="ECO:0000256" key="1">
    <source>
        <dbReference type="SAM" id="MobiDB-lite"/>
    </source>
</evidence>
<feature type="compositionally biased region" description="Polar residues" evidence="1">
    <location>
        <begin position="176"/>
        <end position="191"/>
    </location>
</feature>
<reference evidence="2" key="1">
    <citation type="submission" date="2021-02" db="EMBL/GenBank/DDBJ databases">
        <authorList>
            <person name="Nowell W R."/>
        </authorList>
    </citation>
    <scope>NUCLEOTIDE SEQUENCE</scope>
</reference>
<name>A0A813P878_9BILA</name>
<evidence type="ECO:0000313" key="3">
    <source>
        <dbReference type="Proteomes" id="UP000663891"/>
    </source>
</evidence>
<organism evidence="2 3">
    <name type="scientific">Adineta steineri</name>
    <dbReference type="NCBI Taxonomy" id="433720"/>
    <lineage>
        <taxon>Eukaryota</taxon>
        <taxon>Metazoa</taxon>
        <taxon>Spiralia</taxon>
        <taxon>Gnathifera</taxon>
        <taxon>Rotifera</taxon>
        <taxon>Eurotatoria</taxon>
        <taxon>Bdelloidea</taxon>
        <taxon>Adinetida</taxon>
        <taxon>Adinetidae</taxon>
        <taxon>Adineta</taxon>
    </lineage>
</organism>
<feature type="region of interest" description="Disordered" evidence="1">
    <location>
        <begin position="257"/>
        <end position="304"/>
    </location>
</feature>
<dbReference type="EMBL" id="CAJNON010000005">
    <property type="protein sequence ID" value="CAF0749641.1"/>
    <property type="molecule type" value="Genomic_DNA"/>
</dbReference>
<gene>
    <name evidence="2" type="ORF">VCS650_LOCUS1162</name>
</gene>
<accession>A0A813P878</accession>
<dbReference type="OrthoDB" id="10054177at2759"/>
<sequence>MKAWENIYTQPMKRDLMDFCLQTNIDQALTLSFNQIQQDSWSQPMTPSVLTPQNEQIEFLPEEEDNNIKSSISFHSTTSTNPNESVYQVVTPSVPQFNASTSTVIPNKTELNRSSVLHLTTAIDDDDVELFSTTRRKLPIIQLEQMNINDGALSTQAFVVSATATSPSIDVDREVSSISQNDQASPSTSIESPPLRNLVTPIVTIQTPESMSIPSIDTATTNKLHSTIAFSRVQNKPGISAIQPQVTSNDVQQMLLTFSPDPSSSIHEEQTQPMEDDSVQTQQEQQQQRPTFSMASSIESTPSTEKEYTNFNYNFGFDNNGTNDSPTDNRDLPSPINFGNWAANLGSPITTGSNEQFSAFLQQTNSSDNGADNSFSFASFNYANLGGTDTSTDGAFGSFFFGNNENSMANEQKHDGI</sequence>
<comment type="caution">
    <text evidence="2">The sequence shown here is derived from an EMBL/GenBank/DDBJ whole genome shotgun (WGS) entry which is preliminary data.</text>
</comment>
<dbReference type="AlphaFoldDB" id="A0A813P878"/>
<dbReference type="Proteomes" id="UP000663891">
    <property type="component" value="Unassembled WGS sequence"/>
</dbReference>
<evidence type="ECO:0000313" key="2">
    <source>
        <dbReference type="EMBL" id="CAF0749641.1"/>
    </source>
</evidence>
<feature type="region of interest" description="Disordered" evidence="1">
    <location>
        <begin position="171"/>
        <end position="195"/>
    </location>
</feature>